<evidence type="ECO:0000313" key="3">
    <source>
        <dbReference type="Proteomes" id="UP000549971"/>
    </source>
</evidence>
<protein>
    <submittedName>
        <fullName evidence="2">Uncharacterized protein</fullName>
    </submittedName>
</protein>
<proteinExistence type="predicted"/>
<reference evidence="2 3" key="1">
    <citation type="submission" date="2020-08" db="EMBL/GenBank/DDBJ databases">
        <title>Sequencing the genomes of 1000 actinobacteria strains.</title>
        <authorList>
            <person name="Klenk H.-P."/>
        </authorList>
    </citation>
    <scope>NUCLEOTIDE SEQUENCE [LARGE SCALE GENOMIC DNA]</scope>
    <source>
        <strain evidence="2 3">DSM 28967</strain>
    </source>
</reference>
<name>A0A7W9MTG5_9ACTN</name>
<evidence type="ECO:0000313" key="2">
    <source>
        <dbReference type="EMBL" id="MBB5834888.1"/>
    </source>
</evidence>
<dbReference type="AlphaFoldDB" id="A0A7W9MTG5"/>
<keyword evidence="3" id="KW-1185">Reference proteome</keyword>
<gene>
    <name evidence="2" type="ORF">HDA39_001622</name>
</gene>
<dbReference type="RefSeq" id="WP_184794600.1">
    <property type="nucleotide sequence ID" value="NZ_JACHMY010000001.1"/>
</dbReference>
<feature type="region of interest" description="Disordered" evidence="1">
    <location>
        <begin position="1"/>
        <end position="28"/>
    </location>
</feature>
<dbReference type="EMBL" id="JACHMY010000001">
    <property type="protein sequence ID" value="MBB5834888.1"/>
    <property type="molecule type" value="Genomic_DNA"/>
</dbReference>
<dbReference type="Proteomes" id="UP000549971">
    <property type="component" value="Unassembled WGS sequence"/>
</dbReference>
<organism evidence="2 3">
    <name type="scientific">Kribbella italica</name>
    <dbReference type="NCBI Taxonomy" id="1540520"/>
    <lineage>
        <taxon>Bacteria</taxon>
        <taxon>Bacillati</taxon>
        <taxon>Actinomycetota</taxon>
        <taxon>Actinomycetes</taxon>
        <taxon>Propionibacteriales</taxon>
        <taxon>Kribbellaceae</taxon>
        <taxon>Kribbella</taxon>
    </lineage>
</organism>
<evidence type="ECO:0000256" key="1">
    <source>
        <dbReference type="SAM" id="MobiDB-lite"/>
    </source>
</evidence>
<comment type="caution">
    <text evidence="2">The sequence shown here is derived from an EMBL/GenBank/DDBJ whole genome shotgun (WGS) entry which is preliminary data.</text>
</comment>
<sequence length="160" mass="17291">MNNRSTNRRTLPISPTRRCLRRPGTPYSRPVPQTTCLPHGIAISCASENSPRPGVDFIDLAVIELLDAYTAYLDELTGAGVLVLPPGDHFPSATALQELDTLGWLVLDNEAGLPEIAGRTADGNLAFCLYADFAVTPAPDLETLQKTLTALNYAARIKRS</sequence>
<accession>A0A7W9MTG5</accession>